<evidence type="ECO:0000256" key="7">
    <source>
        <dbReference type="HAMAP-Rule" id="MF_00260"/>
    </source>
</evidence>
<dbReference type="InterPro" id="IPR036803">
    <property type="entry name" value="Porphobilinogen_deaminase_C_sf"/>
</dbReference>
<comment type="subunit">
    <text evidence="3 7">Monomer.</text>
</comment>
<dbReference type="PANTHER" id="PTHR11557:SF0">
    <property type="entry name" value="PORPHOBILINOGEN DEAMINASE"/>
    <property type="match status" value="1"/>
</dbReference>
<dbReference type="EC" id="2.5.1.61" evidence="7"/>
<name>A0A537IW40_9BACT</name>
<dbReference type="InterPro" id="IPR000860">
    <property type="entry name" value="HemC"/>
</dbReference>
<protein>
    <recommendedName>
        <fullName evidence="7">Porphobilinogen deaminase</fullName>
        <shortName evidence="7">PBG</shortName>
        <ecNumber evidence="7">2.5.1.61</ecNumber>
    </recommendedName>
    <alternativeName>
        <fullName evidence="7">Hydroxymethylbilane synthase</fullName>
        <shortName evidence="7">HMBS</shortName>
    </alternativeName>
    <alternativeName>
        <fullName evidence="7">Pre-uroporphyrinogen synthase</fullName>
    </alternativeName>
</protein>
<evidence type="ECO:0000259" key="9">
    <source>
        <dbReference type="Pfam" id="PF03900"/>
    </source>
</evidence>
<dbReference type="Proteomes" id="UP000318834">
    <property type="component" value="Unassembled WGS sequence"/>
</dbReference>
<comment type="catalytic activity">
    <reaction evidence="6 7">
        <text>4 porphobilinogen + H2O = hydroxymethylbilane + 4 NH4(+)</text>
        <dbReference type="Rhea" id="RHEA:13185"/>
        <dbReference type="ChEBI" id="CHEBI:15377"/>
        <dbReference type="ChEBI" id="CHEBI:28938"/>
        <dbReference type="ChEBI" id="CHEBI:57845"/>
        <dbReference type="ChEBI" id="CHEBI:58126"/>
        <dbReference type="EC" id="2.5.1.61"/>
    </reaction>
</comment>
<feature type="modified residue" description="S-(dipyrrolylmethanemethyl)cysteine" evidence="7">
    <location>
        <position position="245"/>
    </location>
</feature>
<comment type="similarity">
    <text evidence="2 7">Belongs to the HMBS family.</text>
</comment>
<dbReference type="PRINTS" id="PR00151">
    <property type="entry name" value="PORPHBDMNASE"/>
</dbReference>
<evidence type="ECO:0000256" key="5">
    <source>
        <dbReference type="ARBA" id="ARBA00023244"/>
    </source>
</evidence>
<gene>
    <name evidence="7 10" type="primary">hemC</name>
    <name evidence="10" type="ORF">E6H05_06565</name>
</gene>
<dbReference type="FunFam" id="3.40.190.10:FF:000005">
    <property type="entry name" value="Porphobilinogen deaminase"/>
    <property type="match status" value="1"/>
</dbReference>
<proteinExistence type="inferred from homology"/>
<dbReference type="GO" id="GO:0005737">
    <property type="term" value="C:cytoplasm"/>
    <property type="evidence" value="ECO:0007669"/>
    <property type="project" value="UniProtKB-UniRule"/>
</dbReference>
<comment type="caution">
    <text evidence="10">The sequence shown here is derived from an EMBL/GenBank/DDBJ whole genome shotgun (WGS) entry which is preliminary data.</text>
</comment>
<keyword evidence="5 7" id="KW-0627">Porphyrin biosynthesis</keyword>
<feature type="domain" description="Porphobilinogen deaminase N-terminal" evidence="8">
    <location>
        <begin position="10"/>
        <end position="215"/>
    </location>
</feature>
<evidence type="ECO:0000256" key="3">
    <source>
        <dbReference type="ARBA" id="ARBA00011245"/>
    </source>
</evidence>
<dbReference type="AlphaFoldDB" id="A0A537IW40"/>
<feature type="domain" description="Porphobilinogen deaminase C-terminal" evidence="9">
    <location>
        <begin position="230"/>
        <end position="298"/>
    </location>
</feature>
<evidence type="ECO:0000313" key="11">
    <source>
        <dbReference type="Proteomes" id="UP000318834"/>
    </source>
</evidence>
<dbReference type="GO" id="GO:0006782">
    <property type="term" value="P:protoporphyrinogen IX biosynthetic process"/>
    <property type="evidence" value="ECO:0007669"/>
    <property type="project" value="UniProtKB-UniRule"/>
</dbReference>
<dbReference type="SUPFAM" id="SSF53850">
    <property type="entry name" value="Periplasmic binding protein-like II"/>
    <property type="match status" value="1"/>
</dbReference>
<comment type="miscellaneous">
    <text evidence="7">The porphobilinogen subunits are added to the dipyrromethane group.</text>
</comment>
<evidence type="ECO:0000256" key="4">
    <source>
        <dbReference type="ARBA" id="ARBA00022679"/>
    </source>
</evidence>
<dbReference type="PIRSF" id="PIRSF001438">
    <property type="entry name" value="4pyrrol_synth_OHMeBilane_synth"/>
    <property type="match status" value="1"/>
</dbReference>
<dbReference type="Pfam" id="PF01379">
    <property type="entry name" value="Porphobil_deam"/>
    <property type="match status" value="1"/>
</dbReference>
<dbReference type="Pfam" id="PF03900">
    <property type="entry name" value="Porphobil_deamC"/>
    <property type="match status" value="1"/>
</dbReference>
<evidence type="ECO:0000256" key="6">
    <source>
        <dbReference type="ARBA" id="ARBA00048169"/>
    </source>
</evidence>
<reference evidence="10 11" key="1">
    <citation type="journal article" date="2019" name="Nat. Microbiol.">
        <title>Mediterranean grassland soil C-N compound turnover is dependent on rainfall and depth, and is mediated by genomically divergent microorganisms.</title>
        <authorList>
            <person name="Diamond S."/>
            <person name="Andeer P.F."/>
            <person name="Li Z."/>
            <person name="Crits-Christoph A."/>
            <person name="Burstein D."/>
            <person name="Anantharaman K."/>
            <person name="Lane K.R."/>
            <person name="Thomas B.C."/>
            <person name="Pan C."/>
            <person name="Northen T.R."/>
            <person name="Banfield J.F."/>
        </authorList>
    </citation>
    <scope>NUCLEOTIDE SEQUENCE [LARGE SCALE GENOMIC DNA]</scope>
    <source>
        <strain evidence="10">NP_8</strain>
    </source>
</reference>
<dbReference type="NCBIfam" id="TIGR00212">
    <property type="entry name" value="hemC"/>
    <property type="match status" value="1"/>
</dbReference>
<dbReference type="SUPFAM" id="SSF54782">
    <property type="entry name" value="Porphobilinogen deaminase (hydroxymethylbilane synthase), C-terminal domain"/>
    <property type="match status" value="1"/>
</dbReference>
<dbReference type="Gene3D" id="3.30.160.40">
    <property type="entry name" value="Porphobilinogen deaminase, C-terminal domain"/>
    <property type="match status" value="1"/>
</dbReference>
<keyword evidence="4 7" id="KW-0808">Transferase</keyword>
<dbReference type="GO" id="GO:0004418">
    <property type="term" value="F:hydroxymethylbilane synthase activity"/>
    <property type="evidence" value="ECO:0007669"/>
    <property type="project" value="UniProtKB-UniRule"/>
</dbReference>
<dbReference type="EMBL" id="VBAP01000044">
    <property type="protein sequence ID" value="TMI75282.1"/>
    <property type="molecule type" value="Genomic_DNA"/>
</dbReference>
<comment type="cofactor">
    <cofactor evidence="7">
        <name>dipyrromethane</name>
        <dbReference type="ChEBI" id="CHEBI:60342"/>
    </cofactor>
    <text evidence="7">Binds 1 dipyrromethane group covalently.</text>
</comment>
<accession>A0A537IW40</accession>
<comment type="function">
    <text evidence="1 7">Tetrapolymerization of the monopyrrole PBG into the hydroxymethylbilane pre-uroporphyrinogen in several discrete steps.</text>
</comment>
<evidence type="ECO:0000256" key="1">
    <source>
        <dbReference type="ARBA" id="ARBA00002869"/>
    </source>
</evidence>
<organism evidence="10 11">
    <name type="scientific">Candidatus Segetimicrobium genomatis</name>
    <dbReference type="NCBI Taxonomy" id="2569760"/>
    <lineage>
        <taxon>Bacteria</taxon>
        <taxon>Bacillati</taxon>
        <taxon>Candidatus Sysuimicrobiota</taxon>
        <taxon>Candidatus Sysuimicrobiia</taxon>
        <taxon>Candidatus Sysuimicrobiales</taxon>
        <taxon>Candidatus Segetimicrobiaceae</taxon>
        <taxon>Candidatus Segetimicrobium</taxon>
    </lineage>
</organism>
<sequence length="311" mass="33211">MNETVARDFVIGTRESRLALRQTELVLRPLRDAHPEVRFAVRTIRTVADRHPDRPLDRLPDIGFFVKELEVALLAAEIDAVVHSMKDLPSAATPGLAVAAVAEREDARDVIVSRDHLTLEALPLGARLGTSSPRRGAFLRVYRPDLEIVPIRGNVETRIGKVDAGDVDAVCLAGAGLRRLGLESRITQWLPFDIVPPAPAQGALGVQVRTGDRRAAVLAGAADHAPTRHAVTAERAVLTRLAGGCRLPVAAFARVEGAQLSVEAAIAAPDGRRIETAAGRGLVTDAESLGKSLAEDLLGRAADLIRGAQER</sequence>
<evidence type="ECO:0000259" key="8">
    <source>
        <dbReference type="Pfam" id="PF01379"/>
    </source>
</evidence>
<dbReference type="PANTHER" id="PTHR11557">
    <property type="entry name" value="PORPHOBILINOGEN DEAMINASE"/>
    <property type="match status" value="1"/>
</dbReference>
<dbReference type="InterPro" id="IPR022417">
    <property type="entry name" value="Porphobilin_deaminase_N"/>
</dbReference>
<dbReference type="HAMAP" id="MF_00260">
    <property type="entry name" value="Porphobil_deam"/>
    <property type="match status" value="1"/>
</dbReference>
<evidence type="ECO:0000256" key="2">
    <source>
        <dbReference type="ARBA" id="ARBA00005638"/>
    </source>
</evidence>
<dbReference type="InterPro" id="IPR022418">
    <property type="entry name" value="Porphobilinogen_deaminase_C"/>
</dbReference>
<evidence type="ECO:0000313" key="10">
    <source>
        <dbReference type="EMBL" id="TMI75282.1"/>
    </source>
</evidence>
<dbReference type="Gene3D" id="3.40.190.10">
    <property type="entry name" value="Periplasmic binding protein-like II"/>
    <property type="match status" value="2"/>
</dbReference>